<dbReference type="PANTHER" id="PTHR36312">
    <property type="entry name" value="THIONIN-LIKE PROTEIN 1"/>
    <property type="match status" value="1"/>
</dbReference>
<gene>
    <name evidence="2" type="ORF">BRARA_F00842</name>
</gene>
<feature type="chain" id="PRO_5017248244" description="Thionin-like protein 2" evidence="1">
    <location>
        <begin position="23"/>
        <end position="125"/>
    </location>
</feature>
<evidence type="ECO:0000256" key="1">
    <source>
        <dbReference type="SAM" id="SignalP"/>
    </source>
</evidence>
<proteinExistence type="predicted"/>
<reference evidence="2 3" key="1">
    <citation type="submission" date="2018-06" db="EMBL/GenBank/DDBJ databases">
        <title>WGS assembly of Brassica rapa FPsc.</title>
        <authorList>
            <person name="Bowman J."/>
            <person name="Kohchi T."/>
            <person name="Yamato K."/>
            <person name="Jenkins J."/>
            <person name="Shu S."/>
            <person name="Ishizaki K."/>
            <person name="Yamaoka S."/>
            <person name="Nishihama R."/>
            <person name="Nakamura Y."/>
            <person name="Berger F."/>
            <person name="Adam C."/>
            <person name="Aki S."/>
            <person name="Althoff F."/>
            <person name="Araki T."/>
            <person name="Arteaga-Vazquez M."/>
            <person name="Balasubrmanian S."/>
            <person name="Bauer D."/>
            <person name="Boehm C."/>
            <person name="Briginshaw L."/>
            <person name="Caballero-Perez J."/>
            <person name="Catarino B."/>
            <person name="Chen F."/>
            <person name="Chiyoda S."/>
            <person name="Chovatia M."/>
            <person name="Davies K."/>
            <person name="Delmans M."/>
            <person name="Demura T."/>
            <person name="Dierschke T."/>
            <person name="Dolan L."/>
            <person name="Dorantes-Acosta A."/>
            <person name="Eklund D."/>
            <person name="Florent S."/>
            <person name="Flores-Sandoval E."/>
            <person name="Fujiyama A."/>
            <person name="Fukuzawa H."/>
            <person name="Galik B."/>
            <person name="Grimanelli D."/>
            <person name="Grimwood J."/>
            <person name="Grossniklaus U."/>
            <person name="Hamada T."/>
            <person name="Haseloff J."/>
            <person name="Hetherington A."/>
            <person name="Higo A."/>
            <person name="Hirakawa Y."/>
            <person name="Hundley H."/>
            <person name="Ikeda Y."/>
            <person name="Inoue K."/>
            <person name="Inoue S."/>
            <person name="Ishida S."/>
            <person name="Jia Q."/>
            <person name="Kakita M."/>
            <person name="Kanazawa T."/>
            <person name="Kawai Y."/>
            <person name="Kawashima T."/>
            <person name="Kennedy M."/>
            <person name="Kinose K."/>
            <person name="Kinoshita T."/>
            <person name="Kohara Y."/>
            <person name="Koide E."/>
            <person name="Komatsu K."/>
            <person name="Kopischke S."/>
            <person name="Kubo M."/>
            <person name="Kyozuka J."/>
            <person name="Lagercrantz U."/>
            <person name="Lin S."/>
            <person name="Lindquist E."/>
            <person name="Lipzen A."/>
            <person name="Lu C."/>
            <person name="Luna E."/>
            <person name="Martienssen R."/>
            <person name="Minamino N."/>
            <person name="Mizutani M."/>
            <person name="Mizutani M."/>
            <person name="Mochizuki N."/>
            <person name="Monte I."/>
            <person name="Mosher R."/>
            <person name="Nagasaki H."/>
            <person name="Nakagami H."/>
            <person name="Naramoto S."/>
            <person name="Nishitani K."/>
            <person name="Ohtani M."/>
            <person name="Okamoto T."/>
            <person name="Okumura M."/>
            <person name="Phillips J."/>
            <person name="Pollak B."/>
            <person name="Reinders A."/>
            <person name="Roevekamp M."/>
            <person name="Sano R."/>
            <person name="Sawa S."/>
            <person name="Schmid M."/>
            <person name="Shirakawa M."/>
            <person name="Solano R."/>
            <person name="Spunde A."/>
            <person name="Suetsugu N."/>
            <person name="Sugano S."/>
            <person name="Sugiyama A."/>
            <person name="Sun R."/>
            <person name="Suzuki Y."/>
            <person name="Takenaka M."/>
            <person name="Takezawa D."/>
            <person name="Tomogane H."/>
            <person name="Tsuzuki M."/>
            <person name="Ueda T."/>
            <person name="Umeda M."/>
            <person name="Ward J."/>
            <person name="Watanabe Y."/>
            <person name="Yazaki K."/>
            <person name="Yokoyama R."/>
            <person name="Yoshitake Y."/>
            <person name="Yotsui I."/>
            <person name="Zachgo S."/>
            <person name="Schmutz J."/>
        </authorList>
    </citation>
    <scope>NUCLEOTIDE SEQUENCE [LARGE SCALE GENOMIC DNA]</scope>
    <source>
        <strain evidence="3">cv. B-3</strain>
    </source>
</reference>
<evidence type="ECO:0008006" key="4">
    <source>
        <dbReference type="Google" id="ProtNLM"/>
    </source>
</evidence>
<dbReference type="AlphaFoldDB" id="A0A397YVH2"/>
<sequence length="125" mass="13941">MENKIIAMLVVIMGSLLVETEAMGFQECCKGCISACGADGLSTWTCPVTCLTICIQPSEPDLQEIDQTDYFCRLGCATNRCVPSSSIEDKGKFYILRKFRYVWIHAQICALTRTKAYTLICFCSL</sequence>
<dbReference type="InterPro" id="IPR038975">
    <property type="entry name" value="THNL"/>
</dbReference>
<dbReference type="PANTHER" id="PTHR36312:SF9">
    <property type="entry name" value="THIONIN-LIKE PROTEIN 1"/>
    <property type="match status" value="1"/>
</dbReference>
<evidence type="ECO:0000313" key="3">
    <source>
        <dbReference type="Proteomes" id="UP000264353"/>
    </source>
</evidence>
<evidence type="ECO:0000313" key="2">
    <source>
        <dbReference type="EMBL" id="RID57472.1"/>
    </source>
</evidence>
<name>A0A397YVH2_BRACM</name>
<feature type="signal peptide" evidence="1">
    <location>
        <begin position="1"/>
        <end position="22"/>
    </location>
</feature>
<dbReference type="EMBL" id="CM010633">
    <property type="protein sequence ID" value="RID57472.1"/>
    <property type="molecule type" value="Genomic_DNA"/>
</dbReference>
<protein>
    <recommendedName>
        <fullName evidence="4">Thionin-like protein 2</fullName>
    </recommendedName>
</protein>
<dbReference type="Proteomes" id="UP000264353">
    <property type="component" value="Chromosome A6"/>
</dbReference>
<organism evidence="2 3">
    <name type="scientific">Brassica campestris</name>
    <name type="common">Field mustard</name>
    <dbReference type="NCBI Taxonomy" id="3711"/>
    <lineage>
        <taxon>Eukaryota</taxon>
        <taxon>Viridiplantae</taxon>
        <taxon>Streptophyta</taxon>
        <taxon>Embryophyta</taxon>
        <taxon>Tracheophyta</taxon>
        <taxon>Spermatophyta</taxon>
        <taxon>Magnoliopsida</taxon>
        <taxon>eudicotyledons</taxon>
        <taxon>Gunneridae</taxon>
        <taxon>Pentapetalae</taxon>
        <taxon>rosids</taxon>
        <taxon>malvids</taxon>
        <taxon>Brassicales</taxon>
        <taxon>Brassicaceae</taxon>
        <taxon>Brassiceae</taxon>
        <taxon>Brassica</taxon>
    </lineage>
</organism>
<accession>A0A397YVH2</accession>
<keyword evidence="1" id="KW-0732">Signal</keyword>